<evidence type="ECO:0000313" key="2">
    <source>
        <dbReference type="EMBL" id="WOL12561.1"/>
    </source>
</evidence>
<feature type="region of interest" description="Disordered" evidence="1">
    <location>
        <begin position="188"/>
        <end position="222"/>
    </location>
</feature>
<accession>A0AAQ3QH47</accession>
<evidence type="ECO:0000256" key="1">
    <source>
        <dbReference type="SAM" id="MobiDB-lite"/>
    </source>
</evidence>
<feature type="compositionally biased region" description="Basic and acidic residues" evidence="1">
    <location>
        <begin position="62"/>
        <end position="73"/>
    </location>
</feature>
<dbReference type="Proteomes" id="UP001327560">
    <property type="component" value="Chromosome 7"/>
</dbReference>
<protein>
    <submittedName>
        <fullName evidence="2">High mobility group B protein 6</fullName>
    </submittedName>
</protein>
<feature type="region of interest" description="Disordered" evidence="1">
    <location>
        <begin position="46"/>
        <end position="91"/>
    </location>
</feature>
<sequence length="222" mass="25515">MDSPVTAATPLRRKPLQSKNFDPASAPPLRPKPKLFAIRILQPIGGSAGKENQPILASEPAPEPKKHLVKEAEPEPEPNVGPREASLGEELAAIRKRRERLREERERTEKELREKDAMMQRWELELDKRAEEQRSLDLELRLLIKLQDLRSSSMIFSPVQSLREQEQQKSMEMQIQMSPPIISLREKERQKNIEVQLQEPQSAEEISEVDEASSIQENGTEY</sequence>
<dbReference type="EMBL" id="CP136896">
    <property type="protein sequence ID" value="WOL12561.1"/>
    <property type="molecule type" value="Genomic_DNA"/>
</dbReference>
<dbReference type="PANTHER" id="PTHR36790">
    <property type="entry name" value="MYELIN TRANSCRIPTION FACTOR"/>
    <property type="match status" value="1"/>
</dbReference>
<dbReference type="PANTHER" id="PTHR36790:SF1">
    <property type="entry name" value="MYELIN TRANSCRIPTION FACTOR"/>
    <property type="match status" value="1"/>
</dbReference>
<proteinExistence type="predicted"/>
<name>A0AAQ3QH47_9LILI</name>
<keyword evidence="3" id="KW-1185">Reference proteome</keyword>
<dbReference type="AlphaFoldDB" id="A0AAQ3QH47"/>
<feature type="region of interest" description="Disordered" evidence="1">
    <location>
        <begin position="1"/>
        <end position="34"/>
    </location>
</feature>
<gene>
    <name evidence="2" type="ORF">Cni_G21328</name>
</gene>
<evidence type="ECO:0000313" key="3">
    <source>
        <dbReference type="Proteomes" id="UP001327560"/>
    </source>
</evidence>
<feature type="compositionally biased region" description="Polar residues" evidence="1">
    <location>
        <begin position="213"/>
        <end position="222"/>
    </location>
</feature>
<reference evidence="2 3" key="1">
    <citation type="submission" date="2023-10" db="EMBL/GenBank/DDBJ databases">
        <title>Chromosome-scale genome assembly provides insights into flower coloration mechanisms of Canna indica.</title>
        <authorList>
            <person name="Li C."/>
        </authorList>
    </citation>
    <scope>NUCLEOTIDE SEQUENCE [LARGE SCALE GENOMIC DNA]</scope>
    <source>
        <tissue evidence="2">Flower</tissue>
    </source>
</reference>
<organism evidence="2 3">
    <name type="scientific">Canna indica</name>
    <name type="common">Indian-shot</name>
    <dbReference type="NCBI Taxonomy" id="4628"/>
    <lineage>
        <taxon>Eukaryota</taxon>
        <taxon>Viridiplantae</taxon>
        <taxon>Streptophyta</taxon>
        <taxon>Embryophyta</taxon>
        <taxon>Tracheophyta</taxon>
        <taxon>Spermatophyta</taxon>
        <taxon>Magnoliopsida</taxon>
        <taxon>Liliopsida</taxon>
        <taxon>Zingiberales</taxon>
        <taxon>Cannaceae</taxon>
        <taxon>Canna</taxon>
    </lineage>
</organism>